<protein>
    <recommendedName>
        <fullName evidence="3">Methyltransferase type 11 domain-containing protein</fullName>
    </recommendedName>
</protein>
<dbReference type="AlphaFoldDB" id="A0A0G0VIX1"/>
<dbReference type="GO" id="GO:0006400">
    <property type="term" value="P:tRNA modification"/>
    <property type="evidence" value="ECO:0007669"/>
    <property type="project" value="UniProtKB-ARBA"/>
</dbReference>
<dbReference type="GO" id="GO:0008757">
    <property type="term" value="F:S-adenosylmethionine-dependent methyltransferase activity"/>
    <property type="evidence" value="ECO:0007669"/>
    <property type="project" value="InterPro"/>
</dbReference>
<dbReference type="STRING" id="1619048.UU49_C0005G0009"/>
<dbReference type="Pfam" id="PF08241">
    <property type="entry name" value="Methyltransf_11"/>
    <property type="match status" value="1"/>
</dbReference>
<comment type="caution">
    <text evidence="4">The sequence shown here is derived from an EMBL/GenBank/DDBJ whole genome shotgun (WGS) entry which is preliminary data.</text>
</comment>
<dbReference type="PANTHER" id="PTHR13069">
    <property type="entry name" value="ALKYLATED DNA REPAIR PROTEIN ALKB HOMOLOG 8"/>
    <property type="match status" value="1"/>
</dbReference>
<dbReference type="GO" id="GO:0008175">
    <property type="term" value="F:tRNA methyltransferase activity"/>
    <property type="evidence" value="ECO:0007669"/>
    <property type="project" value="UniProtKB-ARBA"/>
</dbReference>
<dbReference type="SUPFAM" id="SSF53335">
    <property type="entry name" value="S-adenosyl-L-methionine-dependent methyltransferases"/>
    <property type="match status" value="1"/>
</dbReference>
<dbReference type="InterPro" id="IPR013216">
    <property type="entry name" value="Methyltransf_11"/>
</dbReference>
<proteinExistence type="predicted"/>
<dbReference type="PANTHER" id="PTHR13069:SF21">
    <property type="entry name" value="ALKYLATED DNA REPAIR PROTEIN ALKB HOMOLOG 8"/>
    <property type="match status" value="1"/>
</dbReference>
<evidence type="ECO:0000256" key="2">
    <source>
        <dbReference type="ARBA" id="ARBA00022679"/>
    </source>
</evidence>
<gene>
    <name evidence="4" type="ORF">UU49_C0005G0009</name>
</gene>
<sequence length="236" mass="26612">MKKVENDYDAVAKEWNISRFVARANQIKVASRIKNGDRVLDVGCGNGVFYPVLADKSINYVGLDVSKKLLSLAKKKALKNKGKAKVKFIKGSITKLPFINNQFDWVCVFAVLHHIPSHELRSQASQEILRVLKPGGKVMVTVWNMFSDWAYKKFNINEQLKNNQEGLDSGDVVIPWKGTVGKVISRYLHAFTKNELSKLFKDAGFKKVTAYYAIKETEVKSQSAKEGKDLVLMAEK</sequence>
<dbReference type="Proteomes" id="UP000034108">
    <property type="component" value="Unassembled WGS sequence"/>
</dbReference>
<accession>A0A0G0VIX1</accession>
<evidence type="ECO:0000313" key="5">
    <source>
        <dbReference type="Proteomes" id="UP000034108"/>
    </source>
</evidence>
<organism evidence="4 5">
    <name type="scientific">Candidatus Magasanikbacteria bacterium GW2011_GWC2_41_17</name>
    <dbReference type="NCBI Taxonomy" id="1619048"/>
    <lineage>
        <taxon>Bacteria</taxon>
        <taxon>Candidatus Magasanikiibacteriota</taxon>
    </lineage>
</organism>
<dbReference type="InterPro" id="IPR029063">
    <property type="entry name" value="SAM-dependent_MTases_sf"/>
</dbReference>
<evidence type="ECO:0000256" key="1">
    <source>
        <dbReference type="ARBA" id="ARBA00022603"/>
    </source>
</evidence>
<evidence type="ECO:0000259" key="3">
    <source>
        <dbReference type="Pfam" id="PF08241"/>
    </source>
</evidence>
<dbReference type="CDD" id="cd02440">
    <property type="entry name" value="AdoMet_MTases"/>
    <property type="match status" value="1"/>
</dbReference>
<dbReference type="Gene3D" id="3.40.50.150">
    <property type="entry name" value="Vaccinia Virus protein VP39"/>
    <property type="match status" value="1"/>
</dbReference>
<dbReference type="GO" id="GO:0032259">
    <property type="term" value="P:methylation"/>
    <property type="evidence" value="ECO:0007669"/>
    <property type="project" value="UniProtKB-KW"/>
</dbReference>
<reference evidence="4 5" key="1">
    <citation type="journal article" date="2015" name="Nature">
        <title>rRNA introns, odd ribosomes, and small enigmatic genomes across a large radiation of phyla.</title>
        <authorList>
            <person name="Brown C.T."/>
            <person name="Hug L.A."/>
            <person name="Thomas B.C."/>
            <person name="Sharon I."/>
            <person name="Castelle C.J."/>
            <person name="Singh A."/>
            <person name="Wilkins M.J."/>
            <person name="Williams K.H."/>
            <person name="Banfield J.F."/>
        </authorList>
    </citation>
    <scope>NUCLEOTIDE SEQUENCE [LARGE SCALE GENOMIC DNA]</scope>
</reference>
<evidence type="ECO:0000313" key="4">
    <source>
        <dbReference type="EMBL" id="KKR99551.1"/>
    </source>
</evidence>
<keyword evidence="1" id="KW-0489">Methyltransferase</keyword>
<keyword evidence="2" id="KW-0808">Transferase</keyword>
<name>A0A0G0VIX1_9BACT</name>
<dbReference type="InterPro" id="IPR051422">
    <property type="entry name" value="AlkB_tRNA_MeTrf/Diox"/>
</dbReference>
<dbReference type="EMBL" id="LCAV01000005">
    <property type="protein sequence ID" value="KKR99551.1"/>
    <property type="molecule type" value="Genomic_DNA"/>
</dbReference>
<feature type="domain" description="Methyltransferase type 11" evidence="3">
    <location>
        <begin position="40"/>
        <end position="139"/>
    </location>
</feature>